<protein>
    <recommendedName>
        <fullName evidence="4">Integrase</fullName>
    </recommendedName>
</protein>
<dbReference type="AlphaFoldDB" id="A0AB73INN6"/>
<sequence>MNNTTRLKPLFHPGRLLVTPEALEKLRANHVQQRSRTQSVGHCAVGYRYRSAALAAERWRETRDRAAQWSPAYGLAVSIDLRTTNLSVYGRAQRTTARRRAGSNRTAVSHAQERRGLPLLSCLAFIVLMKPNMIAWLALAVLHHGDVDAGGSVQLGHHS</sequence>
<comment type="caution">
    <text evidence="2">The sequence shown here is derived from an EMBL/GenBank/DDBJ whole genome shotgun (WGS) entry which is preliminary data.</text>
</comment>
<evidence type="ECO:0000313" key="2">
    <source>
        <dbReference type="EMBL" id="MDP9651621.1"/>
    </source>
</evidence>
<dbReference type="EMBL" id="JAURTK010000024">
    <property type="protein sequence ID" value="MDP9651621.1"/>
    <property type="molecule type" value="Genomic_DNA"/>
</dbReference>
<evidence type="ECO:0008006" key="4">
    <source>
        <dbReference type="Google" id="ProtNLM"/>
    </source>
</evidence>
<evidence type="ECO:0000256" key="1">
    <source>
        <dbReference type="SAM" id="Phobius"/>
    </source>
</evidence>
<evidence type="ECO:0000313" key="3">
    <source>
        <dbReference type="Proteomes" id="UP001229486"/>
    </source>
</evidence>
<gene>
    <name evidence="2" type="ORF">J2793_007096</name>
</gene>
<keyword evidence="1" id="KW-0812">Transmembrane</keyword>
<dbReference type="RefSeq" id="WP_392396185.1">
    <property type="nucleotide sequence ID" value="NZ_JAURTK010000024.1"/>
</dbReference>
<reference evidence="2" key="1">
    <citation type="submission" date="2023-07" db="EMBL/GenBank/DDBJ databases">
        <title>Sorghum-associated microbial communities from plants grown in Nebraska, USA.</title>
        <authorList>
            <person name="Schachtman D."/>
        </authorList>
    </citation>
    <scope>NUCLEOTIDE SEQUENCE</scope>
    <source>
        <strain evidence="2">DS1061</strain>
    </source>
</reference>
<name>A0AB73INN6_9BURK</name>
<proteinExistence type="predicted"/>
<keyword evidence="1" id="KW-0472">Membrane</keyword>
<keyword evidence="1" id="KW-1133">Transmembrane helix</keyword>
<feature type="transmembrane region" description="Helical" evidence="1">
    <location>
        <begin position="119"/>
        <end position="142"/>
    </location>
</feature>
<organism evidence="2 3">
    <name type="scientific">Paraburkholderia caledonica</name>
    <dbReference type="NCBI Taxonomy" id="134536"/>
    <lineage>
        <taxon>Bacteria</taxon>
        <taxon>Pseudomonadati</taxon>
        <taxon>Pseudomonadota</taxon>
        <taxon>Betaproteobacteria</taxon>
        <taxon>Burkholderiales</taxon>
        <taxon>Burkholderiaceae</taxon>
        <taxon>Paraburkholderia</taxon>
    </lineage>
</organism>
<accession>A0AB73INN6</accession>
<dbReference type="Proteomes" id="UP001229486">
    <property type="component" value="Unassembled WGS sequence"/>
</dbReference>